<protein>
    <recommendedName>
        <fullName evidence="5">Ig-like domain-containing protein</fullName>
    </recommendedName>
</protein>
<dbReference type="GO" id="GO:0005576">
    <property type="term" value="C:extracellular region"/>
    <property type="evidence" value="ECO:0007669"/>
    <property type="project" value="UniProtKB-ARBA"/>
</dbReference>
<evidence type="ECO:0000259" key="5">
    <source>
        <dbReference type="PROSITE" id="PS50835"/>
    </source>
</evidence>
<dbReference type="InterPro" id="IPR013783">
    <property type="entry name" value="Ig-like_fold"/>
</dbReference>
<dbReference type="InterPro" id="IPR050199">
    <property type="entry name" value="IgHV"/>
</dbReference>
<dbReference type="SMART" id="SM00406">
    <property type="entry name" value="IGv"/>
    <property type="match status" value="1"/>
</dbReference>
<dbReference type="InterPro" id="IPR003599">
    <property type="entry name" value="Ig_sub"/>
</dbReference>
<dbReference type="Proteomes" id="UP000694403">
    <property type="component" value="Unplaced"/>
</dbReference>
<evidence type="ECO:0000256" key="3">
    <source>
        <dbReference type="ARBA" id="ARBA00043265"/>
    </source>
</evidence>
<dbReference type="Gene3D" id="2.60.40.10">
    <property type="entry name" value="Immunoglobulins"/>
    <property type="match status" value="1"/>
</dbReference>
<dbReference type="SMART" id="SM00409">
    <property type="entry name" value="IG"/>
    <property type="match status" value="1"/>
</dbReference>
<feature type="domain" description="Ig-like" evidence="5">
    <location>
        <begin position="28"/>
        <end position="132"/>
    </location>
</feature>
<dbReference type="InterPro" id="IPR013106">
    <property type="entry name" value="Ig_V-set"/>
</dbReference>
<feature type="region of interest" description="Disordered" evidence="4">
    <location>
        <begin position="1"/>
        <end position="22"/>
    </location>
</feature>
<dbReference type="SUPFAM" id="SSF48726">
    <property type="entry name" value="Immunoglobulin"/>
    <property type="match status" value="1"/>
</dbReference>
<dbReference type="PANTHER" id="PTHR23266">
    <property type="entry name" value="IMMUNOGLOBULIN HEAVY CHAIN"/>
    <property type="match status" value="1"/>
</dbReference>
<dbReference type="InterPro" id="IPR007110">
    <property type="entry name" value="Ig-like_dom"/>
</dbReference>
<evidence type="ECO:0000313" key="7">
    <source>
        <dbReference type="Proteomes" id="UP000694403"/>
    </source>
</evidence>
<accession>A0A8C3SZT4</accession>
<dbReference type="GO" id="GO:0002250">
    <property type="term" value="P:adaptive immune response"/>
    <property type="evidence" value="ECO:0007669"/>
    <property type="project" value="UniProtKB-KW"/>
</dbReference>
<sequence length="158" mass="17056">VDLPHGNREGLSDLGSHPATSVLAPRAPDVLSRVQLVESGPGAVKPGETLSMTCKVSGVSISDRYWDWIRQPPGKGLEWLGFIHSTAQGGTTEYNSALKPRVTITRDTSKEENQFSLQLRSLTAADTGTYYCARHSDTEQSGACTKRGSGFYTDIQGI</sequence>
<dbReference type="GO" id="GO:0019814">
    <property type="term" value="C:immunoglobulin complex"/>
    <property type="evidence" value="ECO:0007669"/>
    <property type="project" value="UniProtKB-KW"/>
</dbReference>
<keyword evidence="1" id="KW-0391">Immunity</keyword>
<proteinExistence type="predicted"/>
<reference evidence="6" key="1">
    <citation type="submission" date="2025-08" db="UniProtKB">
        <authorList>
            <consortium name="Ensembl"/>
        </authorList>
    </citation>
    <scope>IDENTIFICATION</scope>
</reference>
<dbReference type="PROSITE" id="PS50835">
    <property type="entry name" value="IG_LIKE"/>
    <property type="match status" value="1"/>
</dbReference>
<dbReference type="Pfam" id="PF07686">
    <property type="entry name" value="V-set"/>
    <property type="match status" value="1"/>
</dbReference>
<keyword evidence="3" id="KW-1280">Immunoglobulin</keyword>
<reference evidence="6" key="2">
    <citation type="submission" date="2025-09" db="UniProtKB">
        <authorList>
            <consortium name="Ensembl"/>
        </authorList>
    </citation>
    <scope>IDENTIFICATION</scope>
</reference>
<dbReference type="InterPro" id="IPR036179">
    <property type="entry name" value="Ig-like_dom_sf"/>
</dbReference>
<dbReference type="Ensembl" id="ENSCSRT00000023702.1">
    <property type="protein sequence ID" value="ENSCSRP00000022709.1"/>
    <property type="gene ID" value="ENSCSRG00000017020.1"/>
</dbReference>
<dbReference type="FunFam" id="2.60.40.10:FF:001878">
    <property type="entry name" value="Immunoglobulin heavy variable 1-4"/>
    <property type="match status" value="1"/>
</dbReference>
<keyword evidence="7" id="KW-1185">Reference proteome</keyword>
<keyword evidence="2" id="KW-1064">Adaptive immunity</keyword>
<evidence type="ECO:0000256" key="4">
    <source>
        <dbReference type="SAM" id="MobiDB-lite"/>
    </source>
</evidence>
<feature type="compositionally biased region" description="Basic and acidic residues" evidence="4">
    <location>
        <begin position="1"/>
        <end position="11"/>
    </location>
</feature>
<evidence type="ECO:0000313" key="6">
    <source>
        <dbReference type="Ensembl" id="ENSCSRP00000022709.1"/>
    </source>
</evidence>
<name>A0A8C3SZT4_CHESE</name>
<dbReference type="AlphaFoldDB" id="A0A8C3SZT4"/>
<evidence type="ECO:0000256" key="2">
    <source>
        <dbReference type="ARBA" id="ARBA00023130"/>
    </source>
</evidence>
<evidence type="ECO:0000256" key="1">
    <source>
        <dbReference type="ARBA" id="ARBA00022859"/>
    </source>
</evidence>
<organism evidence="6 7">
    <name type="scientific">Chelydra serpentina</name>
    <name type="common">Snapping turtle</name>
    <name type="synonym">Testudo serpentina</name>
    <dbReference type="NCBI Taxonomy" id="8475"/>
    <lineage>
        <taxon>Eukaryota</taxon>
        <taxon>Metazoa</taxon>
        <taxon>Chordata</taxon>
        <taxon>Craniata</taxon>
        <taxon>Vertebrata</taxon>
        <taxon>Euteleostomi</taxon>
        <taxon>Archelosauria</taxon>
        <taxon>Testudinata</taxon>
        <taxon>Testudines</taxon>
        <taxon>Cryptodira</taxon>
        <taxon>Durocryptodira</taxon>
        <taxon>Americhelydia</taxon>
        <taxon>Chelydroidea</taxon>
        <taxon>Chelydridae</taxon>
        <taxon>Chelydra</taxon>
    </lineage>
</organism>